<evidence type="ECO:0000313" key="3">
    <source>
        <dbReference type="EMBL" id="EME48233.1"/>
    </source>
</evidence>
<dbReference type="Proteomes" id="UP000016933">
    <property type="component" value="Unassembled WGS sequence"/>
</dbReference>
<proteinExistence type="predicted"/>
<sequence>MASRIAAEKEVSNLRLEISRLAKNQSEATRQLAVLHVQNSQVSSERRRLGAYGGLILNLIVVCCVFVLLLFAGWNRTF</sequence>
<protein>
    <submittedName>
        <fullName evidence="3">Uncharacterized protein</fullName>
    </submittedName>
</protein>
<accession>N1PZ10</accession>
<keyword evidence="2" id="KW-0472">Membrane</keyword>
<feature type="coiled-coil region" evidence="1">
    <location>
        <begin position="4"/>
        <end position="31"/>
    </location>
</feature>
<organism evidence="3 4">
    <name type="scientific">Dothistroma septosporum (strain NZE10 / CBS 128990)</name>
    <name type="common">Red band needle blight fungus</name>
    <name type="synonym">Mycosphaerella pini</name>
    <dbReference type="NCBI Taxonomy" id="675120"/>
    <lineage>
        <taxon>Eukaryota</taxon>
        <taxon>Fungi</taxon>
        <taxon>Dikarya</taxon>
        <taxon>Ascomycota</taxon>
        <taxon>Pezizomycotina</taxon>
        <taxon>Dothideomycetes</taxon>
        <taxon>Dothideomycetidae</taxon>
        <taxon>Mycosphaerellales</taxon>
        <taxon>Mycosphaerellaceae</taxon>
        <taxon>Dothistroma</taxon>
    </lineage>
</organism>
<gene>
    <name evidence="3" type="ORF">DOTSEDRAFT_42474</name>
</gene>
<evidence type="ECO:0000256" key="2">
    <source>
        <dbReference type="SAM" id="Phobius"/>
    </source>
</evidence>
<keyword evidence="2" id="KW-0812">Transmembrane</keyword>
<keyword evidence="4" id="KW-1185">Reference proteome</keyword>
<reference evidence="4" key="1">
    <citation type="journal article" date="2012" name="PLoS Genet.">
        <title>The genomes of the fungal plant pathogens Cladosporium fulvum and Dothistroma septosporum reveal adaptation to different hosts and lifestyles but also signatures of common ancestry.</title>
        <authorList>
            <person name="de Wit P.J.G.M."/>
            <person name="van der Burgt A."/>
            <person name="Oekmen B."/>
            <person name="Stergiopoulos I."/>
            <person name="Abd-Elsalam K.A."/>
            <person name="Aerts A.L."/>
            <person name="Bahkali A.H."/>
            <person name="Beenen H.G."/>
            <person name="Chettri P."/>
            <person name="Cox M.P."/>
            <person name="Datema E."/>
            <person name="de Vries R.P."/>
            <person name="Dhillon B."/>
            <person name="Ganley A.R."/>
            <person name="Griffiths S.A."/>
            <person name="Guo Y."/>
            <person name="Hamelin R.C."/>
            <person name="Henrissat B."/>
            <person name="Kabir M.S."/>
            <person name="Jashni M.K."/>
            <person name="Kema G."/>
            <person name="Klaubauf S."/>
            <person name="Lapidus A."/>
            <person name="Levasseur A."/>
            <person name="Lindquist E."/>
            <person name="Mehrabi R."/>
            <person name="Ohm R.A."/>
            <person name="Owen T.J."/>
            <person name="Salamov A."/>
            <person name="Schwelm A."/>
            <person name="Schijlen E."/>
            <person name="Sun H."/>
            <person name="van den Burg H.A."/>
            <person name="van Ham R.C.H.J."/>
            <person name="Zhang S."/>
            <person name="Goodwin S.B."/>
            <person name="Grigoriev I.V."/>
            <person name="Collemare J."/>
            <person name="Bradshaw R.E."/>
        </authorList>
    </citation>
    <scope>NUCLEOTIDE SEQUENCE [LARGE SCALE GENOMIC DNA]</scope>
    <source>
        <strain evidence="4">NZE10 / CBS 128990</strain>
    </source>
</reference>
<evidence type="ECO:0000256" key="1">
    <source>
        <dbReference type="SAM" id="Coils"/>
    </source>
</evidence>
<evidence type="ECO:0000313" key="4">
    <source>
        <dbReference type="Proteomes" id="UP000016933"/>
    </source>
</evidence>
<reference evidence="3 4" key="2">
    <citation type="journal article" date="2012" name="PLoS Pathog.">
        <title>Diverse lifestyles and strategies of plant pathogenesis encoded in the genomes of eighteen Dothideomycetes fungi.</title>
        <authorList>
            <person name="Ohm R.A."/>
            <person name="Feau N."/>
            <person name="Henrissat B."/>
            <person name="Schoch C.L."/>
            <person name="Horwitz B.A."/>
            <person name="Barry K.W."/>
            <person name="Condon B.J."/>
            <person name="Copeland A.C."/>
            <person name="Dhillon B."/>
            <person name="Glaser F."/>
            <person name="Hesse C.N."/>
            <person name="Kosti I."/>
            <person name="LaButti K."/>
            <person name="Lindquist E.A."/>
            <person name="Lucas S."/>
            <person name="Salamov A.A."/>
            <person name="Bradshaw R.E."/>
            <person name="Ciuffetti L."/>
            <person name="Hamelin R.C."/>
            <person name="Kema G.H.J."/>
            <person name="Lawrence C."/>
            <person name="Scott J.A."/>
            <person name="Spatafora J.W."/>
            <person name="Turgeon B.G."/>
            <person name="de Wit P.J.G.M."/>
            <person name="Zhong S."/>
            <person name="Goodwin S.B."/>
            <person name="Grigoriev I.V."/>
        </authorList>
    </citation>
    <scope>NUCLEOTIDE SEQUENCE [LARGE SCALE GENOMIC DNA]</scope>
    <source>
        <strain evidence="4">NZE10 / CBS 128990</strain>
    </source>
</reference>
<feature type="transmembrane region" description="Helical" evidence="2">
    <location>
        <begin position="49"/>
        <end position="74"/>
    </location>
</feature>
<dbReference type="EMBL" id="KB446536">
    <property type="protein sequence ID" value="EME48233.1"/>
    <property type="molecule type" value="Genomic_DNA"/>
</dbReference>
<keyword evidence="2" id="KW-1133">Transmembrane helix</keyword>
<dbReference type="HOGENOM" id="CLU_2622008_0_0_1"/>
<name>N1PZ10_DOTSN</name>
<keyword evidence="1" id="KW-0175">Coiled coil</keyword>
<dbReference type="AlphaFoldDB" id="N1PZ10"/>